<comment type="subcellular location">
    <subcellularLocation>
        <location evidence="1">Mitochondrion outer membrane</location>
        <topology evidence="1">Single-pass membrane protein</topology>
    </subcellularLocation>
</comment>
<evidence type="ECO:0000256" key="2">
    <source>
        <dbReference type="ARBA" id="ARBA00022741"/>
    </source>
</evidence>
<organism evidence="10 11">
    <name type="scientific">Terfezia boudieri ATCC MYA-4762</name>
    <dbReference type="NCBI Taxonomy" id="1051890"/>
    <lineage>
        <taxon>Eukaryota</taxon>
        <taxon>Fungi</taxon>
        <taxon>Dikarya</taxon>
        <taxon>Ascomycota</taxon>
        <taxon>Pezizomycotina</taxon>
        <taxon>Pezizomycetes</taxon>
        <taxon>Pezizales</taxon>
        <taxon>Pezizaceae</taxon>
        <taxon>Terfezia</taxon>
    </lineage>
</organism>
<dbReference type="SUPFAM" id="SSF52540">
    <property type="entry name" value="P-loop containing nucleoside triphosphate hydrolases"/>
    <property type="match status" value="1"/>
</dbReference>
<protein>
    <submittedName>
        <fullName evidence="10">AAA-domain-containing protein</fullName>
    </submittedName>
</protein>
<dbReference type="InterPro" id="IPR051701">
    <property type="entry name" value="Mito_OM_Translocase_MSP1"/>
</dbReference>
<keyword evidence="8" id="KW-1133">Transmembrane helix</keyword>
<dbReference type="STRING" id="1051890.A0A3N4LSX5"/>
<dbReference type="GO" id="GO:0140570">
    <property type="term" value="P:extraction of mislocalized protein from mitochondrial outer membrane"/>
    <property type="evidence" value="ECO:0007669"/>
    <property type="project" value="TreeGrafter"/>
</dbReference>
<evidence type="ECO:0000313" key="10">
    <source>
        <dbReference type="EMBL" id="RPB26024.1"/>
    </source>
</evidence>
<evidence type="ECO:0000313" key="11">
    <source>
        <dbReference type="Proteomes" id="UP000267821"/>
    </source>
</evidence>
<sequence length="415" mass="46305">MAAAGGKRIKVLTDFLLLAATGYSVYYILTYILRQLDPEKSEREELARRTSAVLRRLDQNDPQNKNKDSLHSTPGSTDRRVPFSLLSRPSSAQKGRRERMALTQYEQKIVTEVVAPEEIHVTFSSIGGLDPIIEELRESVIYPLTKPELFAGHSSLLSAPKGVLLYGPPGCGKTMLAKALAKESQACFINLHISTLTEKWYGESNKMVHAVFSLARKLQPCIIFIDEIDAVLRSRSAQDHEASAMVKAEFMTCWDGLLTVSESERDSNRIMVLGATNRIADIDEAILRRLPKKFNVPLPDATQRRRILGLILKDTKLDRGFDIDELVRCTVGFSGSDLKEACRDAAMVPLREFIKKRRARLEAEEGEEQYPSVKGEVRGVRNSDFFRMESGGKWQGGRVFEDAEVGGEIDDGAAA</sequence>
<feature type="compositionally biased region" description="Basic and acidic residues" evidence="7">
    <location>
        <begin position="55"/>
        <end position="70"/>
    </location>
</feature>
<dbReference type="InterPro" id="IPR003960">
    <property type="entry name" value="ATPase_AAA_CS"/>
</dbReference>
<dbReference type="Gene3D" id="3.40.50.300">
    <property type="entry name" value="P-loop containing nucleotide triphosphate hydrolases"/>
    <property type="match status" value="1"/>
</dbReference>
<evidence type="ECO:0000256" key="6">
    <source>
        <dbReference type="RuleBase" id="RU003651"/>
    </source>
</evidence>
<evidence type="ECO:0000256" key="4">
    <source>
        <dbReference type="ARBA" id="ARBA00022840"/>
    </source>
</evidence>
<feature type="region of interest" description="Disordered" evidence="7">
    <location>
        <begin position="54"/>
        <end position="99"/>
    </location>
</feature>
<evidence type="ECO:0000256" key="3">
    <source>
        <dbReference type="ARBA" id="ARBA00022787"/>
    </source>
</evidence>
<dbReference type="PANTHER" id="PTHR45644">
    <property type="entry name" value="AAA ATPASE, PUTATIVE (AFU_ORTHOLOGUE AFUA_2G12920)-RELATED-RELATED"/>
    <property type="match status" value="1"/>
</dbReference>
<dbReference type="FunFam" id="3.40.50.300:FF:000538">
    <property type="entry name" value="ATPase family AAA domain-containing protein 1"/>
    <property type="match status" value="1"/>
</dbReference>
<name>A0A3N4LSX5_9PEZI</name>
<gene>
    <name evidence="10" type="ORF">L211DRAFT_856595</name>
</gene>
<feature type="transmembrane region" description="Helical" evidence="8">
    <location>
        <begin position="12"/>
        <end position="33"/>
    </location>
</feature>
<evidence type="ECO:0000256" key="5">
    <source>
        <dbReference type="ARBA" id="ARBA00023128"/>
    </source>
</evidence>
<evidence type="ECO:0000259" key="9">
    <source>
        <dbReference type="SMART" id="SM00382"/>
    </source>
</evidence>
<dbReference type="FunCoup" id="A0A3N4LSX5">
    <property type="interactions" value="607"/>
</dbReference>
<keyword evidence="8" id="KW-0472">Membrane</keyword>
<keyword evidence="4 6" id="KW-0067">ATP-binding</keyword>
<feature type="domain" description="AAA+ ATPase" evidence="9">
    <location>
        <begin position="159"/>
        <end position="300"/>
    </location>
</feature>
<dbReference type="GO" id="GO:0140567">
    <property type="term" value="F:membrane protein dislocase activity"/>
    <property type="evidence" value="ECO:0007669"/>
    <property type="project" value="UniProtKB-ARBA"/>
</dbReference>
<dbReference type="Proteomes" id="UP000267821">
    <property type="component" value="Unassembled WGS sequence"/>
</dbReference>
<keyword evidence="3" id="KW-1000">Mitochondrion outer membrane</keyword>
<keyword evidence="8" id="KW-0812">Transmembrane</keyword>
<dbReference type="GO" id="GO:0016887">
    <property type="term" value="F:ATP hydrolysis activity"/>
    <property type="evidence" value="ECO:0007669"/>
    <property type="project" value="InterPro"/>
</dbReference>
<proteinExistence type="inferred from homology"/>
<dbReference type="PROSITE" id="PS00674">
    <property type="entry name" value="AAA"/>
    <property type="match status" value="1"/>
</dbReference>
<dbReference type="Pfam" id="PF17862">
    <property type="entry name" value="AAA_lid_3"/>
    <property type="match status" value="1"/>
</dbReference>
<dbReference type="InterPro" id="IPR041569">
    <property type="entry name" value="AAA_lid_3"/>
</dbReference>
<evidence type="ECO:0000256" key="1">
    <source>
        <dbReference type="ARBA" id="ARBA00004572"/>
    </source>
</evidence>
<comment type="similarity">
    <text evidence="6">Belongs to the AAA ATPase family.</text>
</comment>
<evidence type="ECO:0000256" key="7">
    <source>
        <dbReference type="SAM" id="MobiDB-lite"/>
    </source>
</evidence>
<evidence type="ECO:0000256" key="8">
    <source>
        <dbReference type="SAM" id="Phobius"/>
    </source>
</evidence>
<dbReference type="InterPro" id="IPR027417">
    <property type="entry name" value="P-loop_NTPase"/>
</dbReference>
<keyword evidence="11" id="KW-1185">Reference proteome</keyword>
<dbReference type="SMART" id="SM00382">
    <property type="entry name" value="AAA"/>
    <property type="match status" value="1"/>
</dbReference>
<dbReference type="GO" id="GO:0005524">
    <property type="term" value="F:ATP binding"/>
    <property type="evidence" value="ECO:0007669"/>
    <property type="project" value="UniProtKB-KW"/>
</dbReference>
<reference evidence="10 11" key="1">
    <citation type="journal article" date="2018" name="Nat. Ecol. Evol.">
        <title>Pezizomycetes genomes reveal the molecular basis of ectomycorrhizal truffle lifestyle.</title>
        <authorList>
            <person name="Murat C."/>
            <person name="Payen T."/>
            <person name="Noel B."/>
            <person name="Kuo A."/>
            <person name="Morin E."/>
            <person name="Chen J."/>
            <person name="Kohler A."/>
            <person name="Krizsan K."/>
            <person name="Balestrini R."/>
            <person name="Da Silva C."/>
            <person name="Montanini B."/>
            <person name="Hainaut M."/>
            <person name="Levati E."/>
            <person name="Barry K.W."/>
            <person name="Belfiori B."/>
            <person name="Cichocki N."/>
            <person name="Clum A."/>
            <person name="Dockter R.B."/>
            <person name="Fauchery L."/>
            <person name="Guy J."/>
            <person name="Iotti M."/>
            <person name="Le Tacon F."/>
            <person name="Lindquist E.A."/>
            <person name="Lipzen A."/>
            <person name="Malagnac F."/>
            <person name="Mello A."/>
            <person name="Molinier V."/>
            <person name="Miyauchi S."/>
            <person name="Poulain J."/>
            <person name="Riccioni C."/>
            <person name="Rubini A."/>
            <person name="Sitrit Y."/>
            <person name="Splivallo R."/>
            <person name="Traeger S."/>
            <person name="Wang M."/>
            <person name="Zifcakova L."/>
            <person name="Wipf D."/>
            <person name="Zambonelli A."/>
            <person name="Paolocci F."/>
            <person name="Nowrousian M."/>
            <person name="Ottonello S."/>
            <person name="Baldrian P."/>
            <person name="Spatafora J.W."/>
            <person name="Henrissat B."/>
            <person name="Nagy L.G."/>
            <person name="Aury J.M."/>
            <person name="Wincker P."/>
            <person name="Grigoriev I.V."/>
            <person name="Bonfante P."/>
            <person name="Martin F.M."/>
        </authorList>
    </citation>
    <scope>NUCLEOTIDE SEQUENCE [LARGE SCALE GENOMIC DNA]</scope>
    <source>
        <strain evidence="10 11">ATCC MYA-4762</strain>
    </source>
</reference>
<dbReference type="InterPro" id="IPR003959">
    <property type="entry name" value="ATPase_AAA_core"/>
</dbReference>
<dbReference type="GO" id="GO:0005741">
    <property type="term" value="C:mitochondrial outer membrane"/>
    <property type="evidence" value="ECO:0007669"/>
    <property type="project" value="UniProtKB-SubCell"/>
</dbReference>
<dbReference type="OrthoDB" id="10254455at2759"/>
<dbReference type="AlphaFoldDB" id="A0A3N4LSX5"/>
<dbReference type="PANTHER" id="PTHR45644:SF3">
    <property type="entry name" value="FI08533P-RELATED"/>
    <property type="match status" value="1"/>
</dbReference>
<dbReference type="InterPro" id="IPR003593">
    <property type="entry name" value="AAA+_ATPase"/>
</dbReference>
<dbReference type="InParanoid" id="A0A3N4LSX5"/>
<keyword evidence="5" id="KW-0496">Mitochondrion</keyword>
<keyword evidence="2 6" id="KW-0547">Nucleotide-binding</keyword>
<dbReference type="Gene3D" id="1.10.8.60">
    <property type="match status" value="1"/>
</dbReference>
<dbReference type="EMBL" id="ML121536">
    <property type="protein sequence ID" value="RPB26024.1"/>
    <property type="molecule type" value="Genomic_DNA"/>
</dbReference>
<dbReference type="Pfam" id="PF00004">
    <property type="entry name" value="AAA"/>
    <property type="match status" value="1"/>
</dbReference>
<accession>A0A3N4LSX5</accession>